<evidence type="ECO:0000259" key="1">
    <source>
        <dbReference type="Pfam" id="PF13472"/>
    </source>
</evidence>
<keyword evidence="3" id="KW-1185">Reference proteome</keyword>
<organism evidence="2 3">
    <name type="scientific">Elliptochloris bilobata</name>
    <dbReference type="NCBI Taxonomy" id="381761"/>
    <lineage>
        <taxon>Eukaryota</taxon>
        <taxon>Viridiplantae</taxon>
        <taxon>Chlorophyta</taxon>
        <taxon>core chlorophytes</taxon>
        <taxon>Trebouxiophyceae</taxon>
        <taxon>Trebouxiophyceae incertae sedis</taxon>
        <taxon>Elliptochloris clade</taxon>
        <taxon>Elliptochloris</taxon>
    </lineage>
</organism>
<dbReference type="Pfam" id="PF13472">
    <property type="entry name" value="Lipase_GDSL_2"/>
    <property type="match status" value="1"/>
</dbReference>
<proteinExistence type="predicted"/>
<accession>A0AAW1RZU4</accession>
<comment type="caution">
    <text evidence="2">The sequence shown here is derived from an EMBL/GenBank/DDBJ whole genome shotgun (WGS) entry which is preliminary data.</text>
</comment>
<dbReference type="AlphaFoldDB" id="A0AAW1RZU4"/>
<name>A0AAW1RZU4_9CHLO</name>
<dbReference type="Gene3D" id="3.40.50.1110">
    <property type="entry name" value="SGNH hydrolase"/>
    <property type="match status" value="1"/>
</dbReference>
<evidence type="ECO:0000313" key="2">
    <source>
        <dbReference type="EMBL" id="KAK9839322.1"/>
    </source>
</evidence>
<reference evidence="2 3" key="1">
    <citation type="journal article" date="2024" name="Nat. Commun.">
        <title>Phylogenomics reveals the evolutionary origins of lichenization in chlorophyte algae.</title>
        <authorList>
            <person name="Puginier C."/>
            <person name="Libourel C."/>
            <person name="Otte J."/>
            <person name="Skaloud P."/>
            <person name="Haon M."/>
            <person name="Grisel S."/>
            <person name="Petersen M."/>
            <person name="Berrin J.G."/>
            <person name="Delaux P.M."/>
            <person name="Dal Grande F."/>
            <person name="Keller J."/>
        </authorList>
    </citation>
    <scope>NUCLEOTIDE SEQUENCE [LARGE SCALE GENOMIC DNA]</scope>
    <source>
        <strain evidence="2 3">SAG 245.80</strain>
    </source>
</reference>
<protein>
    <recommendedName>
        <fullName evidence="1">SGNH hydrolase-type esterase domain-containing protein</fullName>
    </recommendedName>
</protein>
<dbReference type="SUPFAM" id="SSF52266">
    <property type="entry name" value="SGNH hydrolase"/>
    <property type="match status" value="1"/>
</dbReference>
<dbReference type="InterPro" id="IPR013830">
    <property type="entry name" value="SGNH_hydro"/>
</dbReference>
<dbReference type="InterPro" id="IPR036514">
    <property type="entry name" value="SGNH_hydro_sf"/>
</dbReference>
<dbReference type="Proteomes" id="UP001445335">
    <property type="component" value="Unassembled WGS sequence"/>
</dbReference>
<dbReference type="EMBL" id="JALJOU010000017">
    <property type="protein sequence ID" value="KAK9839322.1"/>
    <property type="molecule type" value="Genomic_DNA"/>
</dbReference>
<gene>
    <name evidence="2" type="ORF">WJX81_008043</name>
</gene>
<sequence length="252" mass="27845">MTEWHDTLAAEVAENDRRLPSQAWRLVFWGDSITMRWRKDWHVDKWGALPPPEGRGFETPYDVFVASFGRYQPHSLGVGSDQTANLWWQLQHGLLPQQNHPEVAVVMIGTNDIGFLDGCSRWEADDLAAVPGISSRIRHSAALLRRAMPNTDIVLLGVLPRGGWTLGDDIYQWPNRLTVPIAAVNNATQALARLDDRMHYLDCGAGLINAGGSGDAYADTCKHPDTTSAAARSFMDRMAAAAAVTKEDLQDI</sequence>
<evidence type="ECO:0000313" key="3">
    <source>
        <dbReference type="Proteomes" id="UP001445335"/>
    </source>
</evidence>
<feature type="domain" description="SGNH hydrolase-type esterase" evidence="1">
    <location>
        <begin position="29"/>
        <end position="224"/>
    </location>
</feature>